<dbReference type="Proteomes" id="UP001199044">
    <property type="component" value="Unassembled WGS sequence"/>
</dbReference>
<dbReference type="RefSeq" id="WP_225252362.1">
    <property type="nucleotide sequence ID" value="NZ_JAIWIU010000278.1"/>
</dbReference>
<proteinExistence type="predicted"/>
<gene>
    <name evidence="2" type="ORF">LDJ79_23770</name>
</gene>
<keyword evidence="1" id="KW-0812">Transmembrane</keyword>
<name>A0ABS7YTY2_9VIBR</name>
<reference evidence="3" key="1">
    <citation type="submission" date="2023-07" db="EMBL/GenBank/DDBJ databases">
        <title>Molecular identification of indigenous halophilic bacteria isolated from red sea cost, biodegradation of synthetic dyes and assessment of degraded metabolite toxicity.</title>
        <authorList>
            <person name="Chaieb K."/>
            <person name="Altayb H.N."/>
        </authorList>
    </citation>
    <scope>NUCLEOTIDE SEQUENCE [LARGE SCALE GENOMIC DNA]</scope>
    <source>
        <strain evidence="3">K20</strain>
    </source>
</reference>
<keyword evidence="1" id="KW-0472">Membrane</keyword>
<accession>A0ABS7YTY2</accession>
<keyword evidence="1" id="KW-1133">Transmembrane helix</keyword>
<comment type="caution">
    <text evidence="2">The sequence shown here is derived from an EMBL/GenBank/DDBJ whole genome shotgun (WGS) entry which is preliminary data.</text>
</comment>
<evidence type="ECO:0000256" key="1">
    <source>
        <dbReference type="SAM" id="Phobius"/>
    </source>
</evidence>
<dbReference type="EMBL" id="JAIWIU010000278">
    <property type="protein sequence ID" value="MCA2019141.1"/>
    <property type="molecule type" value="Genomic_DNA"/>
</dbReference>
<evidence type="ECO:0000313" key="3">
    <source>
        <dbReference type="Proteomes" id="UP001199044"/>
    </source>
</evidence>
<feature type="transmembrane region" description="Helical" evidence="1">
    <location>
        <begin position="27"/>
        <end position="46"/>
    </location>
</feature>
<sequence length="368" mass="41008">MTQYHRIIDDIVVQLNRKSLKEIMVNFFINLLILLTISFLSVTAYADEPEKTFTYKDWLLVCDNGNTCQAVGYSNENRHENSTMPAALVFQRKAGKHTELTALLYLAFYDDTPLTKSPYHLWLNNKDLGTITEDKPLGKNQVTALLVSLPNTAKITITDGTTTWTVSDKGFNAVFRKMDEIQGRLHTPGAVIVKGKQAESSVPDAPVVPTIHKHTVIDKNAKTIKAGDPLFEKYISLLNSVFSQHCDTPVGFFGEEVSFELARLTDQQSLLLYHCWAAAYNFGDVAIVVNNTQPFQPQVVDSSITDYHNGELGVSMKSRGIGDCWSRQSWVYDGKQFVLSEVYDTGLCRGIPGGVGPLNTYSTHIVTD</sequence>
<organism evidence="2 3">
    <name type="scientific">Vibrio tritonius</name>
    <dbReference type="NCBI Taxonomy" id="1435069"/>
    <lineage>
        <taxon>Bacteria</taxon>
        <taxon>Pseudomonadati</taxon>
        <taxon>Pseudomonadota</taxon>
        <taxon>Gammaproteobacteria</taxon>
        <taxon>Vibrionales</taxon>
        <taxon>Vibrionaceae</taxon>
        <taxon>Vibrio</taxon>
    </lineage>
</organism>
<evidence type="ECO:0000313" key="2">
    <source>
        <dbReference type="EMBL" id="MCA2019141.1"/>
    </source>
</evidence>
<dbReference type="Pfam" id="PF06674">
    <property type="entry name" value="DUF1176"/>
    <property type="match status" value="1"/>
</dbReference>
<dbReference type="InterPro" id="IPR009560">
    <property type="entry name" value="DUF1176"/>
</dbReference>
<protein>
    <submittedName>
        <fullName evidence="2">DUF1176 domain-containing protein</fullName>
    </submittedName>
</protein>
<keyword evidence="3" id="KW-1185">Reference proteome</keyword>